<comment type="caution">
    <text evidence="4">The sequence shown here is derived from an EMBL/GenBank/DDBJ whole genome shotgun (WGS) entry which is preliminary data.</text>
</comment>
<sequence>RISPACLPFNLPKEEYFQKRLTVVGWGMTTESTQTSVEPMREEPTHVPLWECYQQYRNLYSITAKNICAGRGIADACMGDSGGPLNYQSSRGSNAGRVFVVGIVSHGPNVCGSSRHPGVYVNVAKYEHWIRSNLY</sequence>
<feature type="domain" description="Peptidase S1" evidence="3">
    <location>
        <begin position="1"/>
        <end position="135"/>
    </location>
</feature>
<dbReference type="InterPro" id="IPR043504">
    <property type="entry name" value="Peptidase_S1_PA_chymotrypsin"/>
</dbReference>
<dbReference type="Pfam" id="PF00089">
    <property type="entry name" value="Trypsin"/>
    <property type="match status" value="1"/>
</dbReference>
<dbReference type="EMBL" id="CAXKWB010043202">
    <property type="protein sequence ID" value="CAL4158999.1"/>
    <property type="molecule type" value="Genomic_DNA"/>
</dbReference>
<reference evidence="4 5" key="1">
    <citation type="submission" date="2024-05" db="EMBL/GenBank/DDBJ databases">
        <authorList>
            <person name="Wallberg A."/>
        </authorList>
    </citation>
    <scope>NUCLEOTIDE SEQUENCE [LARGE SCALE GENOMIC DNA]</scope>
</reference>
<evidence type="ECO:0000313" key="5">
    <source>
        <dbReference type="Proteomes" id="UP001497623"/>
    </source>
</evidence>
<dbReference type="Proteomes" id="UP001497623">
    <property type="component" value="Unassembled WGS sequence"/>
</dbReference>
<dbReference type="GO" id="GO:0004252">
    <property type="term" value="F:serine-type endopeptidase activity"/>
    <property type="evidence" value="ECO:0007669"/>
    <property type="project" value="InterPro"/>
</dbReference>
<organism evidence="4 5">
    <name type="scientific">Meganyctiphanes norvegica</name>
    <name type="common">Northern krill</name>
    <name type="synonym">Thysanopoda norvegica</name>
    <dbReference type="NCBI Taxonomy" id="48144"/>
    <lineage>
        <taxon>Eukaryota</taxon>
        <taxon>Metazoa</taxon>
        <taxon>Ecdysozoa</taxon>
        <taxon>Arthropoda</taxon>
        <taxon>Crustacea</taxon>
        <taxon>Multicrustacea</taxon>
        <taxon>Malacostraca</taxon>
        <taxon>Eumalacostraca</taxon>
        <taxon>Eucarida</taxon>
        <taxon>Euphausiacea</taxon>
        <taxon>Euphausiidae</taxon>
        <taxon>Meganyctiphanes</taxon>
    </lineage>
</organism>
<dbReference type="InterPro" id="IPR001254">
    <property type="entry name" value="Trypsin_dom"/>
</dbReference>
<evidence type="ECO:0000256" key="2">
    <source>
        <dbReference type="ARBA" id="ARBA00024195"/>
    </source>
</evidence>
<proteinExistence type="inferred from homology"/>
<dbReference type="GO" id="GO:0006508">
    <property type="term" value="P:proteolysis"/>
    <property type="evidence" value="ECO:0007669"/>
    <property type="project" value="InterPro"/>
</dbReference>
<protein>
    <recommendedName>
        <fullName evidence="3">Peptidase S1 domain-containing protein</fullName>
    </recommendedName>
</protein>
<accession>A0AAV2S203</accession>
<dbReference type="InterPro" id="IPR051487">
    <property type="entry name" value="Ser/Thr_Proteases_Immune/Dev"/>
</dbReference>
<gene>
    <name evidence="4" type="ORF">MNOR_LOCUS32196</name>
</gene>
<dbReference type="PROSITE" id="PS50240">
    <property type="entry name" value="TRYPSIN_DOM"/>
    <property type="match status" value="1"/>
</dbReference>
<dbReference type="Gene3D" id="2.40.10.10">
    <property type="entry name" value="Trypsin-like serine proteases"/>
    <property type="match status" value="2"/>
</dbReference>
<dbReference type="PANTHER" id="PTHR24256">
    <property type="entry name" value="TRYPTASE-RELATED"/>
    <property type="match status" value="1"/>
</dbReference>
<evidence type="ECO:0000259" key="3">
    <source>
        <dbReference type="PROSITE" id="PS50240"/>
    </source>
</evidence>
<dbReference type="AlphaFoldDB" id="A0AAV2S203"/>
<name>A0AAV2S203_MEGNR</name>
<comment type="similarity">
    <text evidence="2">Belongs to the peptidase S1 family. CLIP subfamily.</text>
</comment>
<evidence type="ECO:0000313" key="4">
    <source>
        <dbReference type="EMBL" id="CAL4158999.1"/>
    </source>
</evidence>
<feature type="non-terminal residue" evidence="4">
    <location>
        <position position="1"/>
    </location>
</feature>
<dbReference type="InterPro" id="IPR009003">
    <property type="entry name" value="Peptidase_S1_PA"/>
</dbReference>
<keyword evidence="1" id="KW-1015">Disulfide bond</keyword>
<dbReference type="InterPro" id="IPR033116">
    <property type="entry name" value="TRYPSIN_SER"/>
</dbReference>
<dbReference type="SMART" id="SM00020">
    <property type="entry name" value="Tryp_SPc"/>
    <property type="match status" value="1"/>
</dbReference>
<evidence type="ECO:0000256" key="1">
    <source>
        <dbReference type="ARBA" id="ARBA00023157"/>
    </source>
</evidence>
<keyword evidence="5" id="KW-1185">Reference proteome</keyword>
<dbReference type="PROSITE" id="PS00135">
    <property type="entry name" value="TRYPSIN_SER"/>
    <property type="match status" value="1"/>
</dbReference>
<dbReference type="SUPFAM" id="SSF50494">
    <property type="entry name" value="Trypsin-like serine proteases"/>
    <property type="match status" value="1"/>
</dbReference>